<evidence type="ECO:0000256" key="3">
    <source>
        <dbReference type="ARBA" id="ARBA00012663"/>
    </source>
</evidence>
<dbReference type="Proteomes" id="UP000654370">
    <property type="component" value="Unassembled WGS sequence"/>
</dbReference>
<comment type="similarity">
    <text evidence="2">Belongs to the glycosyl hydrolase 20 family.</text>
</comment>
<gene>
    <name evidence="12" type="ORF">INT43_001931</name>
</gene>
<evidence type="ECO:0000256" key="2">
    <source>
        <dbReference type="ARBA" id="ARBA00006285"/>
    </source>
</evidence>
<evidence type="ECO:0000313" key="13">
    <source>
        <dbReference type="Proteomes" id="UP000654370"/>
    </source>
</evidence>
<evidence type="ECO:0000259" key="11">
    <source>
        <dbReference type="Pfam" id="PF14845"/>
    </source>
</evidence>
<dbReference type="Gene3D" id="3.20.20.80">
    <property type="entry name" value="Glycosidases"/>
    <property type="match status" value="1"/>
</dbReference>
<proteinExistence type="inferred from homology"/>
<evidence type="ECO:0000256" key="9">
    <source>
        <dbReference type="SAM" id="SignalP"/>
    </source>
</evidence>
<evidence type="ECO:0000256" key="4">
    <source>
        <dbReference type="ARBA" id="ARBA00022729"/>
    </source>
</evidence>
<evidence type="ECO:0000256" key="8">
    <source>
        <dbReference type="PIRSR" id="PIRSR001093-1"/>
    </source>
</evidence>
<keyword evidence="6" id="KW-0325">Glycoprotein</keyword>
<comment type="caution">
    <text evidence="12">The sequence shown here is derived from an EMBL/GenBank/DDBJ whole genome shotgun (WGS) entry which is preliminary data.</text>
</comment>
<feature type="non-terminal residue" evidence="12">
    <location>
        <position position="1"/>
    </location>
</feature>
<dbReference type="EMBL" id="JAEPQZ010000007">
    <property type="protein sequence ID" value="KAG2179081.1"/>
    <property type="molecule type" value="Genomic_DNA"/>
</dbReference>
<evidence type="ECO:0000313" key="12">
    <source>
        <dbReference type="EMBL" id="KAG2179081.1"/>
    </source>
</evidence>
<dbReference type="GO" id="GO:0016020">
    <property type="term" value="C:membrane"/>
    <property type="evidence" value="ECO:0007669"/>
    <property type="project" value="TreeGrafter"/>
</dbReference>
<dbReference type="GO" id="GO:0005975">
    <property type="term" value="P:carbohydrate metabolic process"/>
    <property type="evidence" value="ECO:0007669"/>
    <property type="project" value="InterPro"/>
</dbReference>
<evidence type="ECO:0000259" key="10">
    <source>
        <dbReference type="Pfam" id="PF00728"/>
    </source>
</evidence>
<dbReference type="CDD" id="cd06562">
    <property type="entry name" value="GH20_HexA_HexB-like"/>
    <property type="match status" value="1"/>
</dbReference>
<feature type="domain" description="Glycoside hydrolase family 20 catalytic" evidence="10">
    <location>
        <begin position="171"/>
        <end position="548"/>
    </location>
</feature>
<feature type="chain" id="PRO_5034826069" description="beta-N-acetylhexosaminidase" evidence="9">
    <location>
        <begin position="20"/>
        <end position="612"/>
    </location>
</feature>
<evidence type="ECO:0000256" key="6">
    <source>
        <dbReference type="ARBA" id="ARBA00023180"/>
    </source>
</evidence>
<keyword evidence="5" id="KW-0378">Hydrolase</keyword>
<reference evidence="12" key="1">
    <citation type="submission" date="2020-12" db="EMBL/GenBank/DDBJ databases">
        <title>Metabolic potential, ecology and presence of endohyphal bacteria is reflected in genomic diversity of Mucoromycotina.</title>
        <authorList>
            <person name="Muszewska A."/>
            <person name="Okrasinska A."/>
            <person name="Steczkiewicz K."/>
            <person name="Drgas O."/>
            <person name="Orlowska M."/>
            <person name="Perlinska-Lenart U."/>
            <person name="Aleksandrzak-Piekarczyk T."/>
            <person name="Szatraj K."/>
            <person name="Zielenkiewicz U."/>
            <person name="Pilsyk S."/>
            <person name="Malc E."/>
            <person name="Mieczkowski P."/>
            <person name="Kruszewska J.S."/>
            <person name="Biernat P."/>
            <person name="Pawlowska J."/>
        </authorList>
    </citation>
    <scope>NUCLEOTIDE SEQUENCE</scope>
    <source>
        <strain evidence="12">WA0000067209</strain>
    </source>
</reference>
<dbReference type="GO" id="GO:0030203">
    <property type="term" value="P:glycosaminoglycan metabolic process"/>
    <property type="evidence" value="ECO:0007669"/>
    <property type="project" value="TreeGrafter"/>
</dbReference>
<dbReference type="InterPro" id="IPR025705">
    <property type="entry name" value="Beta_hexosaminidase_sua/sub"/>
</dbReference>
<feature type="domain" description="Beta-hexosaminidase eukaryotic type N-terminal" evidence="11">
    <location>
        <begin position="25"/>
        <end position="144"/>
    </location>
</feature>
<comment type="catalytic activity">
    <reaction evidence="1">
        <text>Hydrolysis of terminal non-reducing N-acetyl-D-hexosamine residues in N-acetyl-beta-D-hexosaminides.</text>
        <dbReference type="EC" id="3.2.1.52"/>
    </reaction>
</comment>
<dbReference type="SUPFAM" id="SSF55545">
    <property type="entry name" value="beta-N-acetylhexosaminidase-like domain"/>
    <property type="match status" value="1"/>
</dbReference>
<organism evidence="12 13">
    <name type="scientific">Mortierella isabellina</name>
    <name type="common">Filamentous fungus</name>
    <name type="synonym">Umbelopsis isabellina</name>
    <dbReference type="NCBI Taxonomy" id="91625"/>
    <lineage>
        <taxon>Eukaryota</taxon>
        <taxon>Fungi</taxon>
        <taxon>Fungi incertae sedis</taxon>
        <taxon>Mucoromycota</taxon>
        <taxon>Mucoromycotina</taxon>
        <taxon>Umbelopsidomycetes</taxon>
        <taxon>Umbelopsidales</taxon>
        <taxon>Umbelopsidaceae</taxon>
        <taxon>Umbelopsis</taxon>
    </lineage>
</organism>
<evidence type="ECO:0000256" key="7">
    <source>
        <dbReference type="ARBA" id="ARBA00023295"/>
    </source>
</evidence>
<feature type="signal peptide" evidence="9">
    <location>
        <begin position="1"/>
        <end position="19"/>
    </location>
</feature>
<dbReference type="OrthoDB" id="428480at2759"/>
<dbReference type="InterPro" id="IPR029018">
    <property type="entry name" value="Hex-like_dom2"/>
</dbReference>
<name>A0A8H7PS47_MORIS</name>
<dbReference type="SUPFAM" id="SSF51445">
    <property type="entry name" value="(Trans)glycosidases"/>
    <property type="match status" value="1"/>
</dbReference>
<dbReference type="GO" id="GO:0004563">
    <property type="term" value="F:beta-N-acetylhexosaminidase activity"/>
    <property type="evidence" value="ECO:0007669"/>
    <property type="project" value="UniProtKB-EC"/>
</dbReference>
<dbReference type="InterPro" id="IPR015883">
    <property type="entry name" value="Glyco_hydro_20_cat"/>
</dbReference>
<dbReference type="InterPro" id="IPR029019">
    <property type="entry name" value="HEX_eukaryotic_N"/>
</dbReference>
<feature type="active site" description="Proton donor" evidence="8">
    <location>
        <position position="340"/>
    </location>
</feature>
<evidence type="ECO:0000256" key="5">
    <source>
        <dbReference type="ARBA" id="ARBA00022801"/>
    </source>
</evidence>
<evidence type="ECO:0000256" key="1">
    <source>
        <dbReference type="ARBA" id="ARBA00001231"/>
    </source>
</evidence>
<dbReference type="AlphaFoldDB" id="A0A8H7PS47"/>
<dbReference type="InterPro" id="IPR017853">
    <property type="entry name" value="GH"/>
</dbReference>
<accession>A0A8H7PS47</accession>
<dbReference type="EC" id="3.2.1.52" evidence="3"/>
<dbReference type="Gene3D" id="3.30.379.10">
    <property type="entry name" value="Chitobiase/beta-hexosaminidase domain 2-like"/>
    <property type="match status" value="1"/>
</dbReference>
<keyword evidence="7" id="KW-0326">Glycosidase</keyword>
<dbReference type="PANTHER" id="PTHR22600:SF26">
    <property type="entry name" value="BETA-N-ACETYLHEXOSAMINIDASE"/>
    <property type="match status" value="1"/>
</dbReference>
<keyword evidence="4 9" id="KW-0732">Signal</keyword>
<dbReference type="PANTHER" id="PTHR22600">
    <property type="entry name" value="BETA-HEXOSAMINIDASE"/>
    <property type="match status" value="1"/>
</dbReference>
<protein>
    <recommendedName>
        <fullName evidence="3">beta-N-acetylhexosaminidase</fullName>
        <ecNumber evidence="3">3.2.1.52</ecNumber>
    </recommendedName>
</protein>
<dbReference type="Pfam" id="PF00728">
    <property type="entry name" value="Glyco_hydro_20"/>
    <property type="match status" value="1"/>
</dbReference>
<sequence>FAGLSAVIAAAFLTLPTSALIDTYLWPIPQSLSWGDGKLHIDNSFQFEAPAVPELQAATARYRKMIWKERWTSVQVPYGNVTKHVNPTGNLKSVKISVKDTKADLTPGVDESYSIDIPEKASVGTIHAETVWGALRALETFSQLVKANSDSDRSHLYVAKTPVKIEDAPTFPYRGVMLDTARNYYTVDDILRTIDGMSYNKLNIFHWHITDSQSFPLQLETVPELGAKGAYTLHGKLLGYTKQDVKRIIKYARERGVRVIPELDMPAHTASWGKGIKDITTCTEQFYLDPTNDWDNRYASEPTAGQLNPVNPKTYKVVKKVIDEVTSWFTDEYYHAGGDEPVNKCWEDSKDVRDYMKKHNATGNDLLQMFLTKELAMVKDNKKTAILWEDAATQLGLDIPKETILQVWTGTLKAAVQSGYKVIASSYNFFYLDCRSGNWNGNDTTVDEQVPPTIPQPLLDYINNNYPDFASDLIPSPNFGGVAGDWCAPFKSWQRVYSYDMTYNLTKTEAKSILGGEVALWSEQSDSAVIDMKIWPRAAAAAEAMWSGRYDSTGKQRDIGEAQPRMFDWRYRLIERGINAEPIQPLWCGKNPHECDLNYPWVFTHPKDGGGY</sequence>
<dbReference type="PRINTS" id="PR00738">
    <property type="entry name" value="GLHYDRLASE20"/>
</dbReference>
<dbReference type="Pfam" id="PF14845">
    <property type="entry name" value="Glycohydro_20b2"/>
    <property type="match status" value="1"/>
</dbReference>
<dbReference type="PIRSF" id="PIRSF001093">
    <property type="entry name" value="B-hxosamndse_ab_euk"/>
    <property type="match status" value="1"/>
</dbReference>
<keyword evidence="13" id="KW-1185">Reference proteome</keyword>